<feature type="transmembrane region" description="Helical" evidence="1">
    <location>
        <begin position="61"/>
        <end position="83"/>
    </location>
</feature>
<sequence>YNIMSNDPPLSRLLDNDNQEISIKTDNEANIRPNTLDSLNENNNLASDNQQHFDRSITSTLLLAVIAAISGTSFHFGYASGVLNAPQDVSNSS</sequence>
<evidence type="ECO:0000313" key="2">
    <source>
        <dbReference type="EMBL" id="CAF5211501.1"/>
    </source>
</evidence>
<keyword evidence="1" id="KW-0472">Membrane</keyword>
<dbReference type="Proteomes" id="UP000681720">
    <property type="component" value="Unassembled WGS sequence"/>
</dbReference>
<protein>
    <submittedName>
        <fullName evidence="2">Uncharacterized protein</fullName>
    </submittedName>
</protein>
<name>A0A8S3J550_9BILA</name>
<evidence type="ECO:0000313" key="3">
    <source>
        <dbReference type="Proteomes" id="UP000681720"/>
    </source>
</evidence>
<dbReference type="AlphaFoldDB" id="A0A8S3J550"/>
<accession>A0A8S3J550</accession>
<feature type="non-terminal residue" evidence="2">
    <location>
        <position position="1"/>
    </location>
</feature>
<gene>
    <name evidence="2" type="ORF">GIL414_LOCUS79954</name>
</gene>
<dbReference type="EMBL" id="CAJOBJ010353671">
    <property type="protein sequence ID" value="CAF5211501.1"/>
    <property type="molecule type" value="Genomic_DNA"/>
</dbReference>
<keyword evidence="1" id="KW-1133">Transmembrane helix</keyword>
<evidence type="ECO:0000256" key="1">
    <source>
        <dbReference type="SAM" id="Phobius"/>
    </source>
</evidence>
<keyword evidence="1" id="KW-0812">Transmembrane</keyword>
<reference evidence="2" key="1">
    <citation type="submission" date="2021-02" db="EMBL/GenBank/DDBJ databases">
        <authorList>
            <person name="Nowell W R."/>
        </authorList>
    </citation>
    <scope>NUCLEOTIDE SEQUENCE</scope>
</reference>
<organism evidence="2 3">
    <name type="scientific">Rotaria magnacalcarata</name>
    <dbReference type="NCBI Taxonomy" id="392030"/>
    <lineage>
        <taxon>Eukaryota</taxon>
        <taxon>Metazoa</taxon>
        <taxon>Spiralia</taxon>
        <taxon>Gnathifera</taxon>
        <taxon>Rotifera</taxon>
        <taxon>Eurotatoria</taxon>
        <taxon>Bdelloidea</taxon>
        <taxon>Philodinida</taxon>
        <taxon>Philodinidae</taxon>
        <taxon>Rotaria</taxon>
    </lineage>
</organism>
<proteinExistence type="predicted"/>
<comment type="caution">
    <text evidence="2">The sequence shown here is derived from an EMBL/GenBank/DDBJ whole genome shotgun (WGS) entry which is preliminary data.</text>
</comment>